<dbReference type="AlphaFoldDB" id="A0A174Y633"/>
<accession>A0A174Y633</accession>
<dbReference type="InterPro" id="IPR001296">
    <property type="entry name" value="Glyco_trans_1"/>
</dbReference>
<dbReference type="PANTHER" id="PTHR12526:SF630">
    <property type="entry name" value="GLYCOSYLTRANSFERASE"/>
    <property type="match status" value="1"/>
</dbReference>
<dbReference type="Pfam" id="PF13439">
    <property type="entry name" value="Glyco_transf_4"/>
    <property type="match status" value="1"/>
</dbReference>
<dbReference type="GO" id="GO:0047265">
    <property type="term" value="F:poly(glycerol-phosphate) alpha-glucosyltransferase activity"/>
    <property type="evidence" value="ECO:0007669"/>
    <property type="project" value="UniProtKB-EC"/>
</dbReference>
<dbReference type="PANTHER" id="PTHR12526">
    <property type="entry name" value="GLYCOSYLTRANSFERASE"/>
    <property type="match status" value="1"/>
</dbReference>
<protein>
    <submittedName>
        <fullName evidence="3">Probable poly(Glycerol-phosphate) alpha-glucosyltransferase</fullName>
        <ecNumber evidence="3">2.4.1.52</ecNumber>
    </submittedName>
</protein>
<dbReference type="EMBL" id="CZBX01000001">
    <property type="protein sequence ID" value="CUQ81046.1"/>
    <property type="molecule type" value="Genomic_DNA"/>
</dbReference>
<feature type="domain" description="Glycosyltransferase subfamily 4-like N-terminal" evidence="2">
    <location>
        <begin position="15"/>
        <end position="174"/>
    </location>
</feature>
<dbReference type="CDD" id="cd03820">
    <property type="entry name" value="GT4_AmsD-like"/>
    <property type="match status" value="1"/>
</dbReference>
<sequence>MKKICFVNYDMTVTGGVEQVTTTLANEFCKEYEVYIYAIFGKGGHVPYDLDPRITYRAELEEECRVRDRIKKTFQPFREFVRQNQIDVVFLMENYPAMTVSPVRFFTKAKYVFCDHGALMNEWEKKDIRFFRFWDSLISHCTVTLTEQNRQDYIRKFHINPKKIRSIYNWIKPEILTMRKKYKADSRKIITVGRFSEEKGYDLLVEVAKKVLPSHPEWEWHLYGTGDTFDEIHQKVVEYNLTSQLIQKGNVKDVYKLYNEYAFLVLPSYREGLPLVLLEAKASGLPMVSFDVTTGPREIVEEGKDGYLIPPYDLDKMANRIELLTDSEERRIAFSNHTISGVKKFEKEEIYRQWTNLIDELTMERK</sequence>
<dbReference type="OrthoDB" id="9807097at2"/>
<keyword evidence="3" id="KW-0808">Transferase</keyword>
<dbReference type="Proteomes" id="UP000078383">
    <property type="component" value="Unassembled WGS sequence"/>
</dbReference>
<proteinExistence type="predicted"/>
<gene>
    <name evidence="3" type="primary">tagE</name>
    <name evidence="3" type="ORF">ERS852502_00192</name>
</gene>
<dbReference type="EC" id="2.4.1.52" evidence="3"/>
<organism evidence="3 4">
    <name type="scientific">[Ruminococcus] torques</name>
    <dbReference type="NCBI Taxonomy" id="33039"/>
    <lineage>
        <taxon>Bacteria</taxon>
        <taxon>Bacillati</taxon>
        <taxon>Bacillota</taxon>
        <taxon>Clostridia</taxon>
        <taxon>Lachnospirales</taxon>
        <taxon>Lachnospiraceae</taxon>
        <taxon>Mediterraneibacter</taxon>
    </lineage>
</organism>
<dbReference type="RefSeq" id="WP_020435750.1">
    <property type="nucleotide sequence ID" value="NZ_CZBR01000001.1"/>
</dbReference>
<dbReference type="GeneID" id="303257687"/>
<evidence type="ECO:0000259" key="1">
    <source>
        <dbReference type="Pfam" id="PF00534"/>
    </source>
</evidence>
<reference evidence="3 4" key="1">
    <citation type="submission" date="2015-09" db="EMBL/GenBank/DDBJ databases">
        <authorList>
            <consortium name="Pathogen Informatics"/>
        </authorList>
    </citation>
    <scope>NUCLEOTIDE SEQUENCE [LARGE SCALE GENOMIC DNA]</scope>
    <source>
        <strain evidence="3 4">2789STDY5834889</strain>
    </source>
</reference>
<dbReference type="Gene3D" id="3.40.50.2000">
    <property type="entry name" value="Glycogen Phosphorylase B"/>
    <property type="match status" value="2"/>
</dbReference>
<dbReference type="Pfam" id="PF00534">
    <property type="entry name" value="Glycos_transf_1"/>
    <property type="match status" value="1"/>
</dbReference>
<evidence type="ECO:0000313" key="3">
    <source>
        <dbReference type="EMBL" id="CUQ81046.1"/>
    </source>
</evidence>
<dbReference type="InterPro" id="IPR028098">
    <property type="entry name" value="Glyco_trans_4-like_N"/>
</dbReference>
<evidence type="ECO:0000313" key="4">
    <source>
        <dbReference type="Proteomes" id="UP000078383"/>
    </source>
</evidence>
<keyword evidence="3" id="KW-0328">Glycosyltransferase</keyword>
<feature type="domain" description="Glycosyl transferase family 1" evidence="1">
    <location>
        <begin position="183"/>
        <end position="336"/>
    </location>
</feature>
<name>A0A174Y633_9FIRM</name>
<evidence type="ECO:0000259" key="2">
    <source>
        <dbReference type="Pfam" id="PF13439"/>
    </source>
</evidence>
<dbReference type="SUPFAM" id="SSF53756">
    <property type="entry name" value="UDP-Glycosyltransferase/glycogen phosphorylase"/>
    <property type="match status" value="1"/>
</dbReference>